<dbReference type="EMBL" id="JABKKJ010000004">
    <property type="protein sequence ID" value="NPE24654.1"/>
    <property type="molecule type" value="Genomic_DNA"/>
</dbReference>
<dbReference type="Proteomes" id="UP000820977">
    <property type="component" value="Unassembled WGS sequence"/>
</dbReference>
<evidence type="ECO:0000256" key="1">
    <source>
        <dbReference type="SAM" id="MobiDB-lite"/>
    </source>
</evidence>
<feature type="compositionally biased region" description="Acidic residues" evidence="1">
    <location>
        <begin position="210"/>
        <end position="235"/>
    </location>
</feature>
<gene>
    <name evidence="2" type="ORF">HPS54_03835</name>
</gene>
<evidence type="ECO:0000313" key="3">
    <source>
        <dbReference type="Proteomes" id="UP000820977"/>
    </source>
</evidence>
<protein>
    <submittedName>
        <fullName evidence="2">Uncharacterized protein</fullName>
    </submittedName>
</protein>
<name>A0ABX2AZG8_9BACT</name>
<feature type="region of interest" description="Disordered" evidence="1">
    <location>
        <begin position="196"/>
        <end position="268"/>
    </location>
</feature>
<evidence type="ECO:0000313" key="2">
    <source>
        <dbReference type="EMBL" id="NPE24654.1"/>
    </source>
</evidence>
<organism evidence="2 3">
    <name type="scientific">Xylanibacter caecicola</name>
    <dbReference type="NCBI Taxonomy" id="2736294"/>
    <lineage>
        <taxon>Bacteria</taxon>
        <taxon>Pseudomonadati</taxon>
        <taxon>Bacteroidota</taxon>
        <taxon>Bacteroidia</taxon>
        <taxon>Bacteroidales</taxon>
        <taxon>Prevotellaceae</taxon>
        <taxon>Xylanibacter</taxon>
    </lineage>
</organism>
<proteinExistence type="predicted"/>
<feature type="compositionally biased region" description="Basic and acidic residues" evidence="1">
    <location>
        <begin position="236"/>
        <end position="248"/>
    </location>
</feature>
<accession>A0ABX2AZG8</accession>
<comment type="caution">
    <text evidence="2">The sequence shown here is derived from an EMBL/GenBank/DDBJ whole genome shotgun (WGS) entry which is preliminary data.</text>
</comment>
<dbReference type="RefSeq" id="WP_172344151.1">
    <property type="nucleotide sequence ID" value="NZ_CASTNK010000048.1"/>
</dbReference>
<sequence>MKETGKKSLTLKTLSKSNVWDLQENDIFRMLEAAEKDADLKDNINHYAVIIRSAFDLEEIKIDKPEVIQKYENRDFKVTQIRLDENNKLIWAIKKKLIMRVTDLTYENIRHISAAKLIEVLERNFGGGWDSLSQSIQDIIQSGFDISTTTLPKDRLHKPGGMYEKKVADGFEVLEIEKGSWIEAIFAKLKPTAEKLHATSDIQEPKEPGENDDDEDLPEIEDSYSNTDDDDDMFDEDKLTEESYRTTIEEDPDELSLAAEGVTDDEDF</sequence>
<feature type="compositionally biased region" description="Basic and acidic residues" evidence="1">
    <location>
        <begin position="196"/>
        <end position="209"/>
    </location>
</feature>
<keyword evidence="3" id="KW-1185">Reference proteome</keyword>
<reference evidence="2 3" key="1">
    <citation type="submission" date="2020-05" db="EMBL/GenBank/DDBJ databases">
        <title>Distinct polysaccharide utilization as determinants for interspecies competition between intestinal Prevotella spp.</title>
        <authorList>
            <person name="Galvez E.J.C."/>
            <person name="Iljazovic A."/>
            <person name="Strowig T."/>
        </authorList>
    </citation>
    <scope>NUCLEOTIDE SEQUENCE [LARGE SCALE GENOMIC DNA]</scope>
    <source>
        <strain evidence="2 3">PCHR</strain>
    </source>
</reference>